<evidence type="ECO:0000256" key="1">
    <source>
        <dbReference type="SAM" id="Phobius"/>
    </source>
</evidence>
<sequence>MKMFVTYIVTTLLSFVGFAIAGFVANDMEWLQIAIMSLLVGLLVTWTFNPIAPFNFKKQH</sequence>
<dbReference type="EMBL" id="JXWY01000033">
    <property type="protein sequence ID" value="KIX90891.1"/>
    <property type="molecule type" value="Genomic_DNA"/>
</dbReference>
<keyword evidence="1" id="KW-0472">Membrane</keyword>
<evidence type="ECO:0000313" key="2">
    <source>
        <dbReference type="EMBL" id="KIX90891.1"/>
    </source>
</evidence>
<evidence type="ECO:0008006" key="4">
    <source>
        <dbReference type="Google" id="ProtNLM"/>
    </source>
</evidence>
<comment type="caution">
    <text evidence="2">The sequence shown here is derived from an EMBL/GenBank/DDBJ whole genome shotgun (WGS) entry which is preliminary data.</text>
</comment>
<accession>A0ABR5C877</accession>
<keyword evidence="1" id="KW-1133">Transmembrane helix</keyword>
<feature type="transmembrane region" description="Helical" evidence="1">
    <location>
        <begin position="31"/>
        <end position="52"/>
    </location>
</feature>
<keyword evidence="3" id="KW-1185">Reference proteome</keyword>
<keyword evidence="1" id="KW-0812">Transmembrane</keyword>
<gene>
    <name evidence="2" type="ORF">TP70_05280</name>
</gene>
<organism evidence="2 3">
    <name type="scientific">Staphylococcus microti</name>
    <dbReference type="NCBI Taxonomy" id="569857"/>
    <lineage>
        <taxon>Bacteria</taxon>
        <taxon>Bacillati</taxon>
        <taxon>Bacillota</taxon>
        <taxon>Bacilli</taxon>
        <taxon>Bacillales</taxon>
        <taxon>Staphylococcaceae</taxon>
        <taxon>Staphylococcus</taxon>
    </lineage>
</organism>
<reference evidence="2 3" key="1">
    <citation type="submission" date="2015-01" db="EMBL/GenBank/DDBJ databases">
        <authorList>
            <person name="Guo J."/>
        </authorList>
    </citation>
    <scope>NUCLEOTIDE SEQUENCE [LARGE SCALE GENOMIC DNA]</scope>
    <source>
        <strain evidence="2 3">DSM 22147</strain>
    </source>
</reference>
<protein>
    <recommendedName>
        <fullName evidence="4">Phage protein</fullName>
    </recommendedName>
</protein>
<proteinExistence type="predicted"/>
<name>A0ABR5C877_9STAP</name>
<dbReference type="Proteomes" id="UP000032366">
    <property type="component" value="Unassembled WGS sequence"/>
</dbReference>
<evidence type="ECO:0000313" key="3">
    <source>
        <dbReference type="Proteomes" id="UP000032366"/>
    </source>
</evidence>